<evidence type="ECO:0000259" key="11">
    <source>
        <dbReference type="Pfam" id="PF00408"/>
    </source>
</evidence>
<dbReference type="AlphaFoldDB" id="A0A1M6GXQ1"/>
<dbReference type="Proteomes" id="UP000184292">
    <property type="component" value="Unassembled WGS sequence"/>
</dbReference>
<feature type="binding site" evidence="8">
    <location>
        <position position="245"/>
    </location>
    <ligand>
        <name>Mg(2+)</name>
        <dbReference type="ChEBI" id="CHEBI:18420"/>
    </ligand>
</feature>
<reference evidence="15 16" key="1">
    <citation type="submission" date="2016-11" db="EMBL/GenBank/DDBJ databases">
        <authorList>
            <person name="Jaros S."/>
            <person name="Januszkiewicz K."/>
            <person name="Wedrychowicz H."/>
        </authorList>
    </citation>
    <scope>NUCLEOTIDE SEQUENCE [LARGE SCALE GENOMIC DNA]</scope>
    <source>
        <strain evidence="15 16">DSM 100565</strain>
    </source>
</reference>
<protein>
    <recommendedName>
        <fullName evidence="7 8">Phosphoglucosamine mutase</fullName>
        <ecNumber evidence="6 8">5.4.2.10</ecNumber>
    </recommendedName>
</protein>
<dbReference type="NCBIfam" id="TIGR01455">
    <property type="entry name" value="glmM"/>
    <property type="match status" value="1"/>
</dbReference>
<feature type="modified residue" description="Phosphoserine" evidence="8">
    <location>
        <position position="102"/>
    </location>
</feature>
<evidence type="ECO:0000256" key="9">
    <source>
        <dbReference type="RuleBase" id="RU004326"/>
    </source>
</evidence>
<feature type="domain" description="Alpha-D-phosphohexomutase alpha/beta/alpha" evidence="12">
    <location>
        <begin position="2"/>
        <end position="136"/>
    </location>
</feature>
<dbReference type="GO" id="GO:0005829">
    <property type="term" value="C:cytosol"/>
    <property type="evidence" value="ECO:0007669"/>
    <property type="project" value="TreeGrafter"/>
</dbReference>
<dbReference type="Gene3D" id="3.40.120.10">
    <property type="entry name" value="Alpha-D-Glucose-1,6-Bisphosphate, subunit A, domain 3"/>
    <property type="match status" value="3"/>
</dbReference>
<dbReference type="STRING" id="1447782.SAMN05444417_2988"/>
<feature type="binding site" evidence="8">
    <location>
        <position position="243"/>
    </location>
    <ligand>
        <name>Mg(2+)</name>
        <dbReference type="ChEBI" id="CHEBI:18420"/>
    </ligand>
</feature>
<feature type="binding site" description="via phosphate group" evidence="8">
    <location>
        <position position="102"/>
    </location>
    <ligand>
        <name>Mg(2+)</name>
        <dbReference type="ChEBI" id="CHEBI:18420"/>
    </ligand>
</feature>
<evidence type="ECO:0000313" key="15">
    <source>
        <dbReference type="EMBL" id="SHJ14739.1"/>
    </source>
</evidence>
<dbReference type="CDD" id="cd05802">
    <property type="entry name" value="GlmM"/>
    <property type="match status" value="1"/>
</dbReference>
<evidence type="ECO:0000259" key="12">
    <source>
        <dbReference type="Pfam" id="PF02878"/>
    </source>
</evidence>
<comment type="similarity">
    <text evidence="1 8 9">Belongs to the phosphohexose mutase family.</text>
</comment>
<dbReference type="GO" id="GO:0009252">
    <property type="term" value="P:peptidoglycan biosynthetic process"/>
    <property type="evidence" value="ECO:0007669"/>
    <property type="project" value="TreeGrafter"/>
</dbReference>
<keyword evidence="3 8" id="KW-0479">Metal-binding</keyword>
<dbReference type="InterPro" id="IPR005845">
    <property type="entry name" value="A-D-PHexomutase_a/b/a-II"/>
</dbReference>
<feature type="domain" description="Alpha-D-phosphohexomutase alpha/beta/alpha" evidence="14">
    <location>
        <begin position="258"/>
        <end position="367"/>
    </location>
</feature>
<accession>A0A1M6GXQ1</accession>
<evidence type="ECO:0000256" key="5">
    <source>
        <dbReference type="ARBA" id="ARBA00023235"/>
    </source>
</evidence>
<keyword evidence="16" id="KW-1185">Reference proteome</keyword>
<keyword evidence="5 8" id="KW-0413">Isomerase</keyword>
<evidence type="ECO:0000259" key="13">
    <source>
        <dbReference type="Pfam" id="PF02879"/>
    </source>
</evidence>
<proteinExistence type="inferred from homology"/>
<dbReference type="GO" id="GO:0005975">
    <property type="term" value="P:carbohydrate metabolic process"/>
    <property type="evidence" value="ECO:0007669"/>
    <property type="project" value="InterPro"/>
</dbReference>
<dbReference type="InterPro" id="IPR016055">
    <property type="entry name" value="A-D-PHexomutase_a/b/a-I/II/III"/>
</dbReference>
<comment type="cofactor">
    <cofactor evidence="8">
        <name>Mg(2+)</name>
        <dbReference type="ChEBI" id="CHEBI:18420"/>
    </cofactor>
    <text evidence="8">Binds 1 Mg(2+) ion per subunit.</text>
</comment>
<dbReference type="InterPro" id="IPR036900">
    <property type="entry name" value="A-D-PHexomutase_C_sf"/>
</dbReference>
<feature type="domain" description="Alpha-D-phosphohexomutase alpha/beta/alpha" evidence="13">
    <location>
        <begin position="158"/>
        <end position="254"/>
    </location>
</feature>
<evidence type="ECO:0000256" key="3">
    <source>
        <dbReference type="ARBA" id="ARBA00022723"/>
    </source>
</evidence>
<dbReference type="Pfam" id="PF02879">
    <property type="entry name" value="PGM_PMM_II"/>
    <property type="match status" value="1"/>
</dbReference>
<dbReference type="FunFam" id="3.40.120.10:FF:000001">
    <property type="entry name" value="Phosphoglucosamine mutase"/>
    <property type="match status" value="1"/>
</dbReference>
<dbReference type="GO" id="GO:0008966">
    <property type="term" value="F:phosphoglucosamine mutase activity"/>
    <property type="evidence" value="ECO:0007669"/>
    <property type="project" value="UniProtKB-UniRule"/>
</dbReference>
<dbReference type="FunFam" id="3.40.120.10:FF:000002">
    <property type="entry name" value="Phosphoglucosamine mutase"/>
    <property type="match status" value="1"/>
</dbReference>
<evidence type="ECO:0000259" key="14">
    <source>
        <dbReference type="Pfam" id="PF02880"/>
    </source>
</evidence>
<evidence type="ECO:0000256" key="4">
    <source>
        <dbReference type="ARBA" id="ARBA00022842"/>
    </source>
</evidence>
<comment type="function">
    <text evidence="8 10">Catalyzes the conversion of glucosamine-6-phosphate to glucosamine-1-phosphate.</text>
</comment>
<dbReference type="EC" id="5.4.2.10" evidence="6 8"/>
<dbReference type="SUPFAM" id="SSF53738">
    <property type="entry name" value="Phosphoglucomutase, first 3 domains"/>
    <property type="match status" value="3"/>
</dbReference>
<feature type="binding site" evidence="8">
    <location>
        <position position="241"/>
    </location>
    <ligand>
        <name>Mg(2+)</name>
        <dbReference type="ChEBI" id="CHEBI:18420"/>
    </ligand>
</feature>
<dbReference type="PRINTS" id="PR00509">
    <property type="entry name" value="PGMPMM"/>
</dbReference>
<dbReference type="FunFam" id="3.30.310.50:FF:000001">
    <property type="entry name" value="Phosphoglucosamine mutase"/>
    <property type="match status" value="1"/>
</dbReference>
<evidence type="ECO:0000313" key="16">
    <source>
        <dbReference type="Proteomes" id="UP000184292"/>
    </source>
</evidence>
<dbReference type="InterPro" id="IPR005844">
    <property type="entry name" value="A-D-PHexomutase_a/b/a-I"/>
</dbReference>
<gene>
    <name evidence="8" type="primary">glmM</name>
    <name evidence="15" type="ORF">SAMN05444417_2988</name>
</gene>
<dbReference type="RefSeq" id="WP_073332618.1">
    <property type="nucleotide sequence ID" value="NZ_FQYO01000005.1"/>
</dbReference>
<dbReference type="GO" id="GO:0004615">
    <property type="term" value="F:phosphomannomutase activity"/>
    <property type="evidence" value="ECO:0007669"/>
    <property type="project" value="TreeGrafter"/>
</dbReference>
<feature type="domain" description="Alpha-D-phosphohexomutase C-terminal" evidence="11">
    <location>
        <begin position="374"/>
        <end position="438"/>
    </location>
</feature>
<comment type="catalytic activity">
    <reaction evidence="8 10">
        <text>alpha-D-glucosamine 1-phosphate = D-glucosamine 6-phosphate</text>
        <dbReference type="Rhea" id="RHEA:23424"/>
        <dbReference type="ChEBI" id="CHEBI:58516"/>
        <dbReference type="ChEBI" id="CHEBI:58725"/>
        <dbReference type="EC" id="5.4.2.10"/>
    </reaction>
</comment>
<feature type="active site" description="Phosphoserine intermediate" evidence="8">
    <location>
        <position position="102"/>
    </location>
</feature>
<dbReference type="PROSITE" id="PS00710">
    <property type="entry name" value="PGM_PMM"/>
    <property type="match status" value="1"/>
</dbReference>
<dbReference type="Pfam" id="PF02878">
    <property type="entry name" value="PGM_PMM_I"/>
    <property type="match status" value="1"/>
</dbReference>
<dbReference type="GO" id="GO:0000287">
    <property type="term" value="F:magnesium ion binding"/>
    <property type="evidence" value="ECO:0007669"/>
    <property type="project" value="UniProtKB-UniRule"/>
</dbReference>
<dbReference type="EMBL" id="FQYO01000005">
    <property type="protein sequence ID" value="SHJ14739.1"/>
    <property type="molecule type" value="Genomic_DNA"/>
</dbReference>
<dbReference type="InterPro" id="IPR005841">
    <property type="entry name" value="Alpha-D-phosphohexomutase_SF"/>
</dbReference>
<dbReference type="InterPro" id="IPR005846">
    <property type="entry name" value="A-D-PHexomutase_a/b/a-III"/>
</dbReference>
<name>A0A1M6GXQ1_9RHOB</name>
<dbReference type="InterPro" id="IPR050060">
    <property type="entry name" value="Phosphoglucosamine_mutase"/>
</dbReference>
<evidence type="ECO:0000256" key="10">
    <source>
        <dbReference type="RuleBase" id="RU004327"/>
    </source>
</evidence>
<evidence type="ECO:0000256" key="2">
    <source>
        <dbReference type="ARBA" id="ARBA00022553"/>
    </source>
</evidence>
<keyword evidence="4 8" id="KW-0460">Magnesium</keyword>
<dbReference type="GO" id="GO:0006048">
    <property type="term" value="P:UDP-N-acetylglucosamine biosynthetic process"/>
    <property type="evidence" value="ECO:0007669"/>
    <property type="project" value="TreeGrafter"/>
</dbReference>
<evidence type="ECO:0000256" key="7">
    <source>
        <dbReference type="ARBA" id="ARBA00068193"/>
    </source>
</evidence>
<dbReference type="SUPFAM" id="SSF55957">
    <property type="entry name" value="Phosphoglucomutase, C-terminal domain"/>
    <property type="match status" value="1"/>
</dbReference>
<dbReference type="InterPro" id="IPR006352">
    <property type="entry name" value="GlmM_bact"/>
</dbReference>
<comment type="PTM">
    <text evidence="8">Activated by phosphorylation.</text>
</comment>
<dbReference type="InterPro" id="IPR016066">
    <property type="entry name" value="A-D-PHexomutase_CS"/>
</dbReference>
<sequence length="449" mass="47769">MRKLFGTDGVRGRANSAPMTAEMALRLGAAAGRFFRNDGSNGHRVVIGKDTRLSGYMFENALTAGLTSTGMNVLLLGPVPTPAVGLLTTSMRADVGIMISASHNPHEDNGIKFFGPDGFKLSDAAEAEIEGIMSREIELAQAVNIGRARRIDDGRFRYAERVKSTFPAGLRLDGLKVVVDCANGAAYRVAPEVLWELGADVVEVGTHPNGTNINDGCGSTRPRVAAETVLTHGADVGICLDGDADRVLIIDEKGQVADGDQLMALFAGRWAAEQRLQGGTLVATVMSNLGLERHLQGQGLRLERTKVGDRYVVEAMRRGGWNLGGEQSGHIVMTDYATTGDGLLAGLQFLAHMVGARRPASELVRQFETVPQMLKNVRYAAGADPLSAASVKAAMSEAERQLEGRGRLLIRKSGTEPLVRVMAECEDEGLLARIVDGLVAEVEAAGVPA</sequence>
<dbReference type="HAMAP" id="MF_01554_B">
    <property type="entry name" value="GlmM_B"/>
    <property type="match status" value="1"/>
</dbReference>
<dbReference type="NCBIfam" id="NF008139">
    <property type="entry name" value="PRK10887.1"/>
    <property type="match status" value="1"/>
</dbReference>
<dbReference type="Pfam" id="PF00408">
    <property type="entry name" value="PGM_PMM_IV"/>
    <property type="match status" value="1"/>
</dbReference>
<dbReference type="PANTHER" id="PTHR42946">
    <property type="entry name" value="PHOSPHOHEXOSE MUTASE"/>
    <property type="match status" value="1"/>
</dbReference>
<dbReference type="Gene3D" id="3.30.310.50">
    <property type="entry name" value="Alpha-D-phosphohexomutase, C-terminal domain"/>
    <property type="match status" value="1"/>
</dbReference>
<dbReference type="PANTHER" id="PTHR42946:SF1">
    <property type="entry name" value="PHOSPHOGLUCOMUTASE (ALPHA-D-GLUCOSE-1,6-BISPHOSPHATE-DEPENDENT)"/>
    <property type="match status" value="1"/>
</dbReference>
<evidence type="ECO:0000256" key="8">
    <source>
        <dbReference type="HAMAP-Rule" id="MF_01554"/>
    </source>
</evidence>
<dbReference type="OrthoDB" id="9803322at2"/>
<organism evidence="15 16">
    <name type="scientific">Wenxinia saemankumensis</name>
    <dbReference type="NCBI Taxonomy" id="1447782"/>
    <lineage>
        <taxon>Bacteria</taxon>
        <taxon>Pseudomonadati</taxon>
        <taxon>Pseudomonadota</taxon>
        <taxon>Alphaproteobacteria</taxon>
        <taxon>Rhodobacterales</taxon>
        <taxon>Roseobacteraceae</taxon>
        <taxon>Wenxinia</taxon>
    </lineage>
</organism>
<evidence type="ECO:0000256" key="1">
    <source>
        <dbReference type="ARBA" id="ARBA00010231"/>
    </source>
</evidence>
<keyword evidence="2 8" id="KW-0597">Phosphoprotein</keyword>
<dbReference type="Pfam" id="PF02880">
    <property type="entry name" value="PGM_PMM_III"/>
    <property type="match status" value="1"/>
</dbReference>
<evidence type="ECO:0000256" key="6">
    <source>
        <dbReference type="ARBA" id="ARBA00066330"/>
    </source>
</evidence>
<dbReference type="InterPro" id="IPR005843">
    <property type="entry name" value="A-D-PHexomutase_C"/>
</dbReference>